<evidence type="ECO:0008006" key="3">
    <source>
        <dbReference type="Google" id="ProtNLM"/>
    </source>
</evidence>
<protein>
    <recommendedName>
        <fullName evidence="3">V-type ATP synthase subunit E</fullName>
    </recommendedName>
</protein>
<evidence type="ECO:0000313" key="2">
    <source>
        <dbReference type="Proteomes" id="UP000465609"/>
    </source>
</evidence>
<name>A0ABM7I7S2_9MYCO</name>
<evidence type="ECO:0000313" key="1">
    <source>
        <dbReference type="EMBL" id="BBX82643.1"/>
    </source>
</evidence>
<sequence length="174" mass="18778">MIALDTARVRNALAPLSAELLHRADAEADRILADANTEAHNVHARADRDARDIIDNARAAGAAEASLARAAEQARTRRAQHSDILAAQRSAYEQLRVRASDAVHRLRDEPEYPALRERLAARAGQILGADTVVTEDAGGGIIAQAAGRRLDLSLTAFAARAFERIETDIDGLWS</sequence>
<organism evidence="1 2">
    <name type="scientific">Mycolicibacterium aubagnense</name>
    <dbReference type="NCBI Taxonomy" id="319707"/>
    <lineage>
        <taxon>Bacteria</taxon>
        <taxon>Bacillati</taxon>
        <taxon>Actinomycetota</taxon>
        <taxon>Actinomycetes</taxon>
        <taxon>Mycobacteriales</taxon>
        <taxon>Mycobacteriaceae</taxon>
        <taxon>Mycolicibacterium</taxon>
    </lineage>
</organism>
<keyword evidence="2" id="KW-1185">Reference proteome</keyword>
<accession>A0ABM7I7S2</accession>
<dbReference type="EMBL" id="AP022577">
    <property type="protein sequence ID" value="BBX82643.1"/>
    <property type="molecule type" value="Genomic_DNA"/>
</dbReference>
<dbReference type="RefSeq" id="WP_138230804.1">
    <property type="nucleotide sequence ID" value="NZ_AP022577.1"/>
</dbReference>
<dbReference type="Proteomes" id="UP000465609">
    <property type="component" value="Chromosome"/>
</dbReference>
<reference evidence="1 2" key="1">
    <citation type="journal article" date="2019" name="Emerg. Microbes Infect.">
        <title>Comprehensive subspecies identification of 175 nontuberculous mycobacteria species based on 7547 genomic profiles.</title>
        <authorList>
            <person name="Matsumoto Y."/>
            <person name="Kinjo T."/>
            <person name="Motooka D."/>
            <person name="Nabeya D."/>
            <person name="Jung N."/>
            <person name="Uechi K."/>
            <person name="Horii T."/>
            <person name="Iida T."/>
            <person name="Fujita J."/>
            <person name="Nakamura S."/>
        </authorList>
    </citation>
    <scope>NUCLEOTIDE SEQUENCE [LARGE SCALE GENOMIC DNA]</scope>
    <source>
        <strain evidence="1 2">JCM 15296</strain>
    </source>
</reference>
<proteinExistence type="predicted"/>
<gene>
    <name evidence="1" type="ORF">MAUB_05160</name>
</gene>